<proteinExistence type="predicted"/>
<organism evidence="2 3">
    <name type="scientific">Lysobacter korlensis</name>
    <dbReference type="NCBI Taxonomy" id="553636"/>
    <lineage>
        <taxon>Bacteria</taxon>
        <taxon>Pseudomonadati</taxon>
        <taxon>Pseudomonadota</taxon>
        <taxon>Gammaproteobacteria</taxon>
        <taxon>Lysobacterales</taxon>
        <taxon>Lysobacteraceae</taxon>
        <taxon>Lysobacter</taxon>
    </lineage>
</organism>
<dbReference type="EMBL" id="JBHLTG010000015">
    <property type="protein sequence ID" value="MFC0682599.1"/>
    <property type="molecule type" value="Genomic_DNA"/>
</dbReference>
<dbReference type="Proteomes" id="UP001589896">
    <property type="component" value="Unassembled WGS sequence"/>
</dbReference>
<comment type="caution">
    <text evidence="2">The sequence shown here is derived from an EMBL/GenBank/DDBJ whole genome shotgun (WGS) entry which is preliminary data.</text>
</comment>
<keyword evidence="1" id="KW-1133">Transmembrane helix</keyword>
<feature type="transmembrane region" description="Helical" evidence="1">
    <location>
        <begin position="12"/>
        <end position="33"/>
    </location>
</feature>
<keyword evidence="1" id="KW-0812">Transmembrane</keyword>
<keyword evidence="1" id="KW-0472">Membrane</keyword>
<gene>
    <name evidence="2" type="ORF">ACFFGH_32625</name>
</gene>
<feature type="transmembrane region" description="Helical" evidence="1">
    <location>
        <begin position="45"/>
        <end position="66"/>
    </location>
</feature>
<protein>
    <submittedName>
        <fullName evidence="2">Uncharacterized protein</fullName>
    </submittedName>
</protein>
<keyword evidence="3" id="KW-1185">Reference proteome</keyword>
<name>A0ABV6S189_9GAMM</name>
<accession>A0ABV6S189</accession>
<evidence type="ECO:0000313" key="2">
    <source>
        <dbReference type="EMBL" id="MFC0682599.1"/>
    </source>
</evidence>
<sequence>MYRLYGFTETGELADLLSGFGFIGFALSYFHGAGYKADPSQRYPWHYATIVGTALILGALMMRLVAAPA</sequence>
<dbReference type="RefSeq" id="WP_386676756.1">
    <property type="nucleotide sequence ID" value="NZ_JBHLTG010000015.1"/>
</dbReference>
<evidence type="ECO:0000256" key="1">
    <source>
        <dbReference type="SAM" id="Phobius"/>
    </source>
</evidence>
<evidence type="ECO:0000313" key="3">
    <source>
        <dbReference type="Proteomes" id="UP001589896"/>
    </source>
</evidence>
<reference evidence="2 3" key="1">
    <citation type="submission" date="2024-09" db="EMBL/GenBank/DDBJ databases">
        <authorList>
            <person name="Sun Q."/>
            <person name="Mori K."/>
        </authorList>
    </citation>
    <scope>NUCLEOTIDE SEQUENCE [LARGE SCALE GENOMIC DNA]</scope>
    <source>
        <strain evidence="2 3">KCTC 23076</strain>
    </source>
</reference>